<comment type="caution">
    <text evidence="18">The sequence shown here is derived from an EMBL/GenBank/DDBJ whole genome shotgun (WGS) entry which is preliminary data.</text>
</comment>
<dbReference type="Pfam" id="PF00704">
    <property type="entry name" value="Glyco_hydro_18"/>
    <property type="match status" value="1"/>
</dbReference>
<keyword evidence="12" id="KW-1015">Disulfide bond</keyword>
<keyword evidence="11" id="KW-0624">Polysaccharide degradation</keyword>
<evidence type="ECO:0000256" key="3">
    <source>
        <dbReference type="ARBA" id="ARBA00008682"/>
    </source>
</evidence>
<evidence type="ECO:0000256" key="4">
    <source>
        <dbReference type="ARBA" id="ARBA00012729"/>
    </source>
</evidence>
<dbReference type="InterPro" id="IPR001002">
    <property type="entry name" value="Chitin-bd_1"/>
</dbReference>
<dbReference type="PROSITE" id="PS51910">
    <property type="entry name" value="GH18_2"/>
    <property type="match status" value="1"/>
</dbReference>
<dbReference type="InterPro" id="IPR036861">
    <property type="entry name" value="Endochitinase-like_sf"/>
</dbReference>
<feature type="disulfide bond" evidence="12">
    <location>
        <begin position="149"/>
        <end position="161"/>
    </location>
</feature>
<evidence type="ECO:0000256" key="9">
    <source>
        <dbReference type="ARBA" id="ARBA00023277"/>
    </source>
</evidence>
<comment type="similarity">
    <text evidence="3">Belongs to the glycosyl hydrolase 18 family. Chitinase class V subfamily.</text>
</comment>
<comment type="subcellular location">
    <subcellularLocation>
        <location evidence="2">Secreted</location>
    </subcellularLocation>
</comment>
<evidence type="ECO:0000259" key="17">
    <source>
        <dbReference type="PROSITE" id="PS51910"/>
    </source>
</evidence>
<keyword evidence="19" id="KW-1185">Reference proteome</keyword>
<dbReference type="InterPro" id="IPR050314">
    <property type="entry name" value="Glycosyl_Hydrlase_18"/>
</dbReference>
<evidence type="ECO:0000313" key="18">
    <source>
        <dbReference type="EMBL" id="KAF6812965.1"/>
    </source>
</evidence>
<feature type="domain" description="Chitin-binding type-1" evidence="16">
    <location>
        <begin position="96"/>
        <end position="134"/>
    </location>
</feature>
<proteinExistence type="inferred from homology"/>
<evidence type="ECO:0000256" key="8">
    <source>
        <dbReference type="ARBA" id="ARBA00023024"/>
    </source>
</evidence>
<dbReference type="EC" id="3.2.1.14" evidence="4"/>
<dbReference type="SUPFAM" id="SSF57016">
    <property type="entry name" value="Plant lectins/antimicrobial peptides"/>
    <property type="match status" value="1"/>
</dbReference>
<dbReference type="PANTHER" id="PTHR11177:SF397">
    <property type="entry name" value="CHITINASE"/>
    <property type="match status" value="1"/>
</dbReference>
<feature type="disulfide bond" evidence="12">
    <location>
        <begin position="105"/>
        <end position="117"/>
    </location>
</feature>
<comment type="catalytic activity">
    <reaction evidence="1">
        <text>Random endo-hydrolysis of N-acetyl-beta-D-glucosaminide (1-&gt;4)-beta-linkages in chitin and chitodextrins.</text>
        <dbReference type="EC" id="3.2.1.14"/>
    </reaction>
</comment>
<evidence type="ECO:0000256" key="10">
    <source>
        <dbReference type="ARBA" id="ARBA00023295"/>
    </source>
</evidence>
<evidence type="ECO:0000313" key="19">
    <source>
        <dbReference type="Proteomes" id="UP000654918"/>
    </source>
</evidence>
<dbReference type="InterPro" id="IPR029070">
    <property type="entry name" value="Chitinase_insertion_sf"/>
</dbReference>
<keyword evidence="10 13" id="KW-0326">Glycosidase</keyword>
<evidence type="ECO:0000256" key="14">
    <source>
        <dbReference type="SAM" id="MobiDB-lite"/>
    </source>
</evidence>
<name>A0A8H6JH32_9PEZI</name>
<dbReference type="Gene3D" id="3.20.20.80">
    <property type="entry name" value="Glycosidases"/>
    <property type="match status" value="1"/>
</dbReference>
<keyword evidence="6 12" id="KW-0147">Chitin-binding</keyword>
<feature type="disulfide bond" evidence="12">
    <location>
        <begin position="154"/>
        <end position="168"/>
    </location>
</feature>
<feature type="disulfide bond" evidence="12">
    <location>
        <begin position="128"/>
        <end position="132"/>
    </location>
</feature>
<feature type="region of interest" description="Disordered" evidence="14">
    <location>
        <begin position="963"/>
        <end position="989"/>
    </location>
</feature>
<dbReference type="Pfam" id="PF00187">
    <property type="entry name" value="Chitin_bind_1"/>
    <property type="match status" value="1"/>
</dbReference>
<evidence type="ECO:0000256" key="13">
    <source>
        <dbReference type="RuleBase" id="RU000489"/>
    </source>
</evidence>
<feature type="disulfide bond" evidence="12">
    <location>
        <begin position="110"/>
        <end position="124"/>
    </location>
</feature>
<organism evidence="18 19">
    <name type="scientific">Colletotrichum plurivorum</name>
    <dbReference type="NCBI Taxonomy" id="2175906"/>
    <lineage>
        <taxon>Eukaryota</taxon>
        <taxon>Fungi</taxon>
        <taxon>Dikarya</taxon>
        <taxon>Ascomycota</taxon>
        <taxon>Pezizomycotina</taxon>
        <taxon>Sordariomycetes</taxon>
        <taxon>Hypocreomycetidae</taxon>
        <taxon>Glomerellales</taxon>
        <taxon>Glomerellaceae</taxon>
        <taxon>Colletotrichum</taxon>
        <taxon>Colletotrichum orchidearum species complex</taxon>
    </lineage>
</organism>
<feature type="domain" description="Chitin-binding type-1" evidence="16">
    <location>
        <begin position="135"/>
        <end position="178"/>
    </location>
</feature>
<dbReference type="Gene3D" id="3.30.60.10">
    <property type="entry name" value="Endochitinase-like"/>
    <property type="match status" value="1"/>
</dbReference>
<evidence type="ECO:0000256" key="12">
    <source>
        <dbReference type="PROSITE-ProRule" id="PRU00261"/>
    </source>
</evidence>
<dbReference type="GO" id="GO:0008061">
    <property type="term" value="F:chitin binding"/>
    <property type="evidence" value="ECO:0007669"/>
    <property type="project" value="UniProtKB-UniRule"/>
</dbReference>
<keyword evidence="9" id="KW-0119">Carbohydrate metabolism</keyword>
<dbReference type="SMART" id="SM00636">
    <property type="entry name" value="Glyco_18"/>
    <property type="match status" value="1"/>
</dbReference>
<keyword evidence="7 13" id="KW-0378">Hydrolase</keyword>
<accession>A0A8H6JH32</accession>
<dbReference type="InterPro" id="IPR001579">
    <property type="entry name" value="Glyco_hydro_18_chit_AS"/>
</dbReference>
<comment type="caution">
    <text evidence="12">Lacks conserved residue(s) required for the propagation of feature annotation.</text>
</comment>
<dbReference type="PROSITE" id="PS00026">
    <property type="entry name" value="CHIT_BIND_I_1"/>
    <property type="match status" value="1"/>
</dbReference>
<reference evidence="18" key="1">
    <citation type="journal article" date="2020" name="Phytopathology">
        <title>Genome Sequence Resources of Colletotrichum truncatum, C. plurivorum, C. musicola, and C. sojae: Four Species Pathogenic to Soybean (Glycine max).</title>
        <authorList>
            <person name="Rogerio F."/>
            <person name="Boufleur T.R."/>
            <person name="Ciampi-Guillardi M."/>
            <person name="Sukno S.A."/>
            <person name="Thon M.R."/>
            <person name="Massola Junior N.S."/>
            <person name="Baroncelli R."/>
        </authorList>
    </citation>
    <scope>NUCLEOTIDE SEQUENCE</scope>
    <source>
        <strain evidence="18">LFN00145</strain>
    </source>
</reference>
<dbReference type="EMBL" id="WIGO01000418">
    <property type="protein sequence ID" value="KAF6812965.1"/>
    <property type="molecule type" value="Genomic_DNA"/>
</dbReference>
<dbReference type="PROSITE" id="PS01095">
    <property type="entry name" value="GH18_1"/>
    <property type="match status" value="1"/>
</dbReference>
<keyword evidence="15" id="KW-0732">Signal</keyword>
<sequence>MASSSRDGRSTLSFFLLSLVSFLILALYISNGKDESIVPAKVSHLKSRAETAVPESSPSSFPTSSPAARNSSLSSSSEEVAPFGFAVRLAADEDDPYTCGPGRPCSNGACCGPSGNCGYAPAYCGAGCTSNCDAKAECGQYAANPGQTCKLNACCSEHGFCGTTKDFCQEGCQSNCILEPKPPGGSPKGAALDRVIGYYESWSYKSPCNRKAPSDLPLKDLTHLNYAFTFIEPETYEMVTMDMEHEDDLWQITVDSKKYNPNLKVYVAVGGWTFSDNGTVTQPLFGEIARTEANRKKFADGVVRFLNRYGFDGLDIDWEYPGAGDRGGRDEDVPNFVLLMKTLRAAFDASPRQLGLTFTIPSSFWYLRWFDMPGLLQYADWTNLMSYDLHGTWDEHNPIGAIAQAHTNLTEIKLAAQLLWRVGVRPEQVVLGYGFYGRAFELADPSCSKPGCPFAGGAKKGPCSNEAGILMYYEIQAILKKYPDLEPVFDKEAAVKYITWDKNQWISYDDAETFELKLKWANDMGFGGSMIWAVDTDDDKFSAMSGLLGYQVAHLDTSKVEALEMTDSNLVETVKLENGQGCYVHKEFGCAELVDMKCPKGEEMVAYDRNGCGSEDGTKGVPVCCPTGSTSKKCIWRGTPKDGGIWGDCNGQCHAGESKVAGSSWGGGNSADDNWPLKKCARGGKVLCCEANDWKDLIDGCSWTTCLSSTECGRDQIKVASRKGSCPMSAEQSYCCPRDTGLYECKWRGSSPDCVDANCKATEDGKDIFEVQVDAHAGGGSWNLCNYDRKRALCCQLRVALPKPLTCTVNTCSLDPLSCSQSNRDEWGNQPGLEETGLEKRSLVAKRGETGLVVRQDDPDEDIWELLDKRTYKWVTSFGLVVIQYSLTYPQPAGLMRRLREGLNNILLYWRTRSENCGDPGVQALDIDVNGAPPPRCQVEHTLPLVIVSRFASVAEHGRMWAPRPAGSVNETTGRTRGQAHPRGRFTTAPAAGNRNFWSNIWNNANGLPANLPPVTRGGPDFRRPEDRLYEALGSNTNPRHFTFLQDNINAIKGRVEIFNAPMARRPFTRFLREALDRTNDSPMTDIMAFMAPLRELVGLYEYLRASDVVSSIDAGAAAILGQLQIMELNVADARGLSMQWNEFYPDYFRLVGDFARGWARARIAEVRREYGSRPNAVHRDEVLRALKEIEDDIPNWKHPAE</sequence>
<dbReference type="InterPro" id="IPR018371">
    <property type="entry name" value="Chitin-binding_1_CS"/>
</dbReference>
<dbReference type="Proteomes" id="UP000654918">
    <property type="component" value="Unassembled WGS sequence"/>
</dbReference>
<keyword evidence="8" id="KW-0146">Chitin degradation</keyword>
<evidence type="ECO:0000256" key="5">
    <source>
        <dbReference type="ARBA" id="ARBA00022525"/>
    </source>
</evidence>
<dbReference type="InterPro" id="IPR001223">
    <property type="entry name" value="Glyco_hydro18_cat"/>
</dbReference>
<dbReference type="PROSITE" id="PS50941">
    <property type="entry name" value="CHIT_BIND_I_2"/>
    <property type="match status" value="2"/>
</dbReference>
<evidence type="ECO:0000256" key="11">
    <source>
        <dbReference type="ARBA" id="ARBA00023326"/>
    </source>
</evidence>
<dbReference type="SMART" id="SM00270">
    <property type="entry name" value="ChtBD1"/>
    <property type="match status" value="2"/>
</dbReference>
<dbReference type="SUPFAM" id="SSF54556">
    <property type="entry name" value="Chitinase insertion domain"/>
    <property type="match status" value="1"/>
</dbReference>
<gene>
    <name evidence="18" type="ORF">CPLU01_14766</name>
</gene>
<feature type="domain" description="GH18" evidence="17">
    <location>
        <begin position="193"/>
        <end position="551"/>
    </location>
</feature>
<evidence type="ECO:0000256" key="2">
    <source>
        <dbReference type="ARBA" id="ARBA00004613"/>
    </source>
</evidence>
<feature type="compositionally biased region" description="Low complexity" evidence="14">
    <location>
        <begin position="54"/>
        <end position="75"/>
    </location>
</feature>
<evidence type="ECO:0000256" key="7">
    <source>
        <dbReference type="ARBA" id="ARBA00022801"/>
    </source>
</evidence>
<feature type="region of interest" description="Disordered" evidence="14">
    <location>
        <begin position="49"/>
        <end position="75"/>
    </location>
</feature>
<dbReference type="AlphaFoldDB" id="A0A8H6JH32"/>
<feature type="signal peptide" evidence="15">
    <location>
        <begin position="1"/>
        <end position="26"/>
    </location>
</feature>
<feature type="chain" id="PRO_5034089716" description="chitinase" evidence="15">
    <location>
        <begin position="27"/>
        <end position="1202"/>
    </location>
</feature>
<evidence type="ECO:0000256" key="1">
    <source>
        <dbReference type="ARBA" id="ARBA00000822"/>
    </source>
</evidence>
<keyword evidence="5" id="KW-0964">Secreted</keyword>
<dbReference type="GO" id="GO:0006032">
    <property type="term" value="P:chitin catabolic process"/>
    <property type="evidence" value="ECO:0007669"/>
    <property type="project" value="UniProtKB-KW"/>
</dbReference>
<dbReference type="CDD" id="cd00035">
    <property type="entry name" value="ChtBD1"/>
    <property type="match status" value="1"/>
</dbReference>
<evidence type="ECO:0000256" key="6">
    <source>
        <dbReference type="ARBA" id="ARBA00022669"/>
    </source>
</evidence>
<dbReference type="InterPro" id="IPR017853">
    <property type="entry name" value="GH"/>
</dbReference>
<dbReference type="Gene3D" id="3.10.50.10">
    <property type="match status" value="1"/>
</dbReference>
<evidence type="ECO:0000256" key="15">
    <source>
        <dbReference type="SAM" id="SignalP"/>
    </source>
</evidence>
<dbReference type="GO" id="GO:0000272">
    <property type="term" value="P:polysaccharide catabolic process"/>
    <property type="evidence" value="ECO:0007669"/>
    <property type="project" value="UniProtKB-KW"/>
</dbReference>
<dbReference type="SUPFAM" id="SSF51445">
    <property type="entry name" value="(Trans)glycosidases"/>
    <property type="match status" value="1"/>
</dbReference>
<protein>
    <recommendedName>
        <fullName evidence="4">chitinase</fullName>
        <ecNumber evidence="4">3.2.1.14</ecNumber>
    </recommendedName>
</protein>
<evidence type="ECO:0000259" key="16">
    <source>
        <dbReference type="PROSITE" id="PS50941"/>
    </source>
</evidence>
<dbReference type="PANTHER" id="PTHR11177">
    <property type="entry name" value="CHITINASE"/>
    <property type="match status" value="1"/>
</dbReference>
<dbReference type="GO" id="GO:0008843">
    <property type="term" value="F:endochitinase activity"/>
    <property type="evidence" value="ECO:0007669"/>
    <property type="project" value="UniProtKB-EC"/>
</dbReference>
<feature type="disulfide bond" evidence="12">
    <location>
        <begin position="172"/>
        <end position="176"/>
    </location>
</feature>
<dbReference type="GO" id="GO:0005576">
    <property type="term" value="C:extracellular region"/>
    <property type="evidence" value="ECO:0007669"/>
    <property type="project" value="UniProtKB-SubCell"/>
</dbReference>
<dbReference type="InterPro" id="IPR011583">
    <property type="entry name" value="Chitinase_II/V-like_cat"/>
</dbReference>